<name>A0A2T0MV14_9ACTN</name>
<keyword evidence="3" id="KW-1185">Reference proteome</keyword>
<accession>A0A2T0MV14</accession>
<protein>
    <submittedName>
        <fullName evidence="2">Uncharacterized protein</fullName>
    </submittedName>
</protein>
<organism evidence="2 3">
    <name type="scientific">Nonomuraea fuscirosea</name>
    <dbReference type="NCBI Taxonomy" id="1291556"/>
    <lineage>
        <taxon>Bacteria</taxon>
        <taxon>Bacillati</taxon>
        <taxon>Actinomycetota</taxon>
        <taxon>Actinomycetes</taxon>
        <taxon>Streptosporangiales</taxon>
        <taxon>Streptosporangiaceae</taxon>
        <taxon>Nonomuraea</taxon>
    </lineage>
</organism>
<dbReference type="Proteomes" id="UP000238312">
    <property type="component" value="Unassembled WGS sequence"/>
</dbReference>
<comment type="caution">
    <text evidence="2">The sequence shown here is derived from an EMBL/GenBank/DDBJ whole genome shotgun (WGS) entry which is preliminary data.</text>
</comment>
<dbReference type="AlphaFoldDB" id="A0A2T0MV14"/>
<evidence type="ECO:0000256" key="1">
    <source>
        <dbReference type="SAM" id="MobiDB-lite"/>
    </source>
</evidence>
<feature type="compositionally biased region" description="Low complexity" evidence="1">
    <location>
        <begin position="1"/>
        <end position="12"/>
    </location>
</feature>
<proteinExistence type="predicted"/>
<gene>
    <name evidence="2" type="ORF">B0I32_112160</name>
</gene>
<sequence length="76" mass="7904">MSPFGGVAGAAACPPPGKSSLRRRNAPITRNSADSTLTTMDHMIRNGFASTKPAISRTTAASTKPALIRITEGSFE</sequence>
<dbReference type="EMBL" id="PVNG01000012">
    <property type="protein sequence ID" value="PRX62664.1"/>
    <property type="molecule type" value="Genomic_DNA"/>
</dbReference>
<evidence type="ECO:0000313" key="2">
    <source>
        <dbReference type="EMBL" id="PRX62664.1"/>
    </source>
</evidence>
<evidence type="ECO:0000313" key="3">
    <source>
        <dbReference type="Proteomes" id="UP000238312"/>
    </source>
</evidence>
<feature type="region of interest" description="Disordered" evidence="1">
    <location>
        <begin position="1"/>
        <end position="35"/>
    </location>
</feature>
<reference evidence="2 3" key="1">
    <citation type="submission" date="2018-03" db="EMBL/GenBank/DDBJ databases">
        <title>Genomic Encyclopedia of Type Strains, Phase III (KMG-III): the genomes of soil and plant-associated and newly described type strains.</title>
        <authorList>
            <person name="Whitman W."/>
        </authorList>
    </citation>
    <scope>NUCLEOTIDE SEQUENCE [LARGE SCALE GENOMIC DNA]</scope>
    <source>
        <strain evidence="2 3">CGMCC 4.7104</strain>
    </source>
</reference>